<dbReference type="PANTHER" id="PTHR33778:SF1">
    <property type="entry name" value="MAGNESIUM TRANSPORTER YHID-RELATED"/>
    <property type="match status" value="1"/>
</dbReference>
<evidence type="ECO:0000256" key="3">
    <source>
        <dbReference type="ARBA" id="ARBA00022475"/>
    </source>
</evidence>
<evidence type="ECO:0000256" key="2">
    <source>
        <dbReference type="ARBA" id="ARBA00009298"/>
    </source>
</evidence>
<protein>
    <recommendedName>
        <fullName evidence="7">Protein MgtC</fullName>
    </recommendedName>
</protein>
<feature type="transmembrane region" description="Helical" evidence="7">
    <location>
        <begin position="91"/>
        <end position="108"/>
    </location>
</feature>
<comment type="similarity">
    <text evidence="2 7">Belongs to the MgtC/SapB family.</text>
</comment>
<evidence type="ECO:0000313" key="9">
    <source>
        <dbReference type="EMBL" id="GGX46988.1"/>
    </source>
</evidence>
<feature type="domain" description="MgtC/SapB/SrpB/YhiD N-terminal" evidence="8">
    <location>
        <begin position="30"/>
        <end position="159"/>
    </location>
</feature>
<name>A0ABQ2Y109_9BURK</name>
<dbReference type="RefSeq" id="WP_229793172.1">
    <property type="nucleotide sequence ID" value="NZ_BMYU01000007.1"/>
</dbReference>
<organism evidence="9 10">
    <name type="scientific">Undibacterium squillarum</name>
    <dbReference type="NCBI Taxonomy" id="1131567"/>
    <lineage>
        <taxon>Bacteria</taxon>
        <taxon>Pseudomonadati</taxon>
        <taxon>Pseudomonadota</taxon>
        <taxon>Betaproteobacteria</taxon>
        <taxon>Burkholderiales</taxon>
        <taxon>Oxalobacteraceae</taxon>
        <taxon>Undibacterium</taxon>
    </lineage>
</organism>
<keyword evidence="10" id="KW-1185">Reference proteome</keyword>
<evidence type="ECO:0000256" key="5">
    <source>
        <dbReference type="ARBA" id="ARBA00022989"/>
    </source>
</evidence>
<comment type="subcellular location">
    <subcellularLocation>
        <location evidence="7">Cell inner membrane</location>
        <topology evidence="7">Multi-pass membrane protein</topology>
    </subcellularLocation>
    <subcellularLocation>
        <location evidence="1">Cell membrane</location>
        <topology evidence="1">Multi-pass membrane protein</topology>
    </subcellularLocation>
</comment>
<keyword evidence="4 7" id="KW-0812">Transmembrane</keyword>
<dbReference type="Pfam" id="PF02308">
    <property type="entry name" value="MgtC"/>
    <property type="match status" value="1"/>
</dbReference>
<keyword evidence="3" id="KW-1003">Cell membrane</keyword>
<dbReference type="EMBL" id="BMYU01000007">
    <property type="protein sequence ID" value="GGX46988.1"/>
    <property type="molecule type" value="Genomic_DNA"/>
</dbReference>
<proteinExistence type="inferred from homology"/>
<dbReference type="InterPro" id="IPR049177">
    <property type="entry name" value="MgtC_SapB_SrpB_YhiD_N"/>
</dbReference>
<dbReference type="InterPro" id="IPR003416">
    <property type="entry name" value="MgtC/SapB/SrpB/YhiD_fam"/>
</dbReference>
<evidence type="ECO:0000256" key="4">
    <source>
        <dbReference type="ARBA" id="ARBA00022692"/>
    </source>
</evidence>
<feature type="transmembrane region" description="Helical" evidence="7">
    <location>
        <begin position="129"/>
        <end position="155"/>
    </location>
</feature>
<gene>
    <name evidence="9" type="ORF">GCM10010946_26750</name>
</gene>
<sequence length="250" mass="27000">MDTSFYMDHFLSFWSPEELHANLIIFLNIVGAMLLGFVVGYERSYHGRAAGMRTYGLVCMASAAVVVIAGYPDFWFGARAAGTVVPDPSRTIQGILTGIGFLGAGVIMKEGFTISGLTTAASVWASSAIGILVGIGFYAAAILLAGLSAACMVWVHKLEVWLPSQAAVAVMLRFAKDFQPEEGALHALAQQRGYQVAGNTLSISMQDGRIEWRFVAVAADRHRAMPVSQLAEEFRCFNGVESFQLNHAKN</sequence>
<feature type="transmembrane region" description="Helical" evidence="7">
    <location>
        <begin position="20"/>
        <end position="41"/>
    </location>
</feature>
<keyword evidence="7" id="KW-0997">Cell inner membrane</keyword>
<dbReference type="PRINTS" id="PR01837">
    <property type="entry name" value="MGTCSAPBPROT"/>
</dbReference>
<dbReference type="PANTHER" id="PTHR33778">
    <property type="entry name" value="PROTEIN MGTC"/>
    <property type="match status" value="1"/>
</dbReference>
<evidence type="ECO:0000256" key="6">
    <source>
        <dbReference type="ARBA" id="ARBA00023136"/>
    </source>
</evidence>
<evidence type="ECO:0000256" key="1">
    <source>
        <dbReference type="ARBA" id="ARBA00004651"/>
    </source>
</evidence>
<dbReference type="Proteomes" id="UP000653343">
    <property type="component" value="Unassembled WGS sequence"/>
</dbReference>
<feature type="transmembrane region" description="Helical" evidence="7">
    <location>
        <begin position="53"/>
        <end position="71"/>
    </location>
</feature>
<evidence type="ECO:0000313" key="10">
    <source>
        <dbReference type="Proteomes" id="UP000653343"/>
    </source>
</evidence>
<comment type="caution">
    <text evidence="9">The sequence shown here is derived from an EMBL/GenBank/DDBJ whole genome shotgun (WGS) entry which is preliminary data.</text>
</comment>
<keyword evidence="5 7" id="KW-1133">Transmembrane helix</keyword>
<keyword evidence="6 7" id="KW-0472">Membrane</keyword>
<evidence type="ECO:0000256" key="7">
    <source>
        <dbReference type="RuleBase" id="RU365041"/>
    </source>
</evidence>
<evidence type="ECO:0000259" key="8">
    <source>
        <dbReference type="Pfam" id="PF02308"/>
    </source>
</evidence>
<accession>A0ABQ2Y109</accession>
<reference evidence="10" key="1">
    <citation type="journal article" date="2019" name="Int. J. Syst. Evol. Microbiol.">
        <title>The Global Catalogue of Microorganisms (GCM) 10K type strain sequencing project: providing services to taxonomists for standard genome sequencing and annotation.</title>
        <authorList>
            <consortium name="The Broad Institute Genomics Platform"/>
            <consortium name="The Broad Institute Genome Sequencing Center for Infectious Disease"/>
            <person name="Wu L."/>
            <person name="Ma J."/>
        </authorList>
    </citation>
    <scope>NUCLEOTIDE SEQUENCE [LARGE SCALE GENOMIC DNA]</scope>
    <source>
        <strain evidence="10">KCTC 23917</strain>
    </source>
</reference>